<dbReference type="AlphaFoldDB" id="A0A238JMQ2"/>
<dbReference type="Gene3D" id="3.30.40.220">
    <property type="match status" value="1"/>
</dbReference>
<keyword evidence="2" id="KW-1185">Reference proteome</keyword>
<protein>
    <submittedName>
        <fullName evidence="1">Uncharacterized protein</fullName>
    </submittedName>
</protein>
<reference evidence="2" key="1">
    <citation type="submission" date="2017-05" db="EMBL/GenBank/DDBJ databases">
        <authorList>
            <person name="Rodrigo-Torres L."/>
            <person name="Arahal R. D."/>
            <person name="Lucena T."/>
        </authorList>
    </citation>
    <scope>NUCLEOTIDE SEQUENCE [LARGE SCALE GENOMIC DNA]</scope>
    <source>
        <strain evidence="2">CECT 8621</strain>
    </source>
</reference>
<accession>A0A238JMQ2</accession>
<gene>
    <name evidence="1" type="ORF">COL8621_00650</name>
</gene>
<evidence type="ECO:0000313" key="2">
    <source>
        <dbReference type="Proteomes" id="UP000202922"/>
    </source>
</evidence>
<proteinExistence type="predicted"/>
<dbReference type="EMBL" id="FXYE01000001">
    <property type="protein sequence ID" value="SMX31921.1"/>
    <property type="molecule type" value="Genomic_DNA"/>
</dbReference>
<sequence>MHHVGQFYAGIPGAISRAAVLSGIPAPLATELLRHPSKDRFGECRHAASARVKRRLRAELASGSSSKTMLRKLSEIFSQCLSMPVRLMRYLYGARWITMKVYIANFGRQNYEWPICRERGTVATMNAVDAQKYWAANDREGYVSNRMANDTTAAGKKPTKATASRWFNLMTTVAETAGDVWVHKDGDLLWWTTSHGDTPFFETKKEPIERGREVVVCHKPCEPWSNKSKKGVPLRWNELHPKAKDFLSTEATLQSLSPLYRDYTLALIAGDDLSQWHDTPLWAKRSEHAKKGYAPVKYGSQADKIAYQRAAELFEAADAAERMARTVVATTNSANGQTVERVVKKKDLGFPSAAALQDHIIEIMGAQEYCCELTGLPLELDEVNGDPAMFASLDRIDSSRHYEPGNLQVVCRFANFWKGASDDMEFRRLIEVIRSSVSI</sequence>
<evidence type="ECO:0000313" key="1">
    <source>
        <dbReference type="EMBL" id="SMX31921.1"/>
    </source>
</evidence>
<name>A0A238JMQ2_9RHOB</name>
<dbReference type="Proteomes" id="UP000202922">
    <property type="component" value="Unassembled WGS sequence"/>
</dbReference>
<organism evidence="1 2">
    <name type="scientific">Actibacterium lipolyticum</name>
    <dbReference type="NCBI Taxonomy" id="1524263"/>
    <lineage>
        <taxon>Bacteria</taxon>
        <taxon>Pseudomonadati</taxon>
        <taxon>Pseudomonadota</taxon>
        <taxon>Alphaproteobacteria</taxon>
        <taxon>Rhodobacterales</taxon>
        <taxon>Roseobacteraceae</taxon>
        <taxon>Actibacterium</taxon>
    </lineage>
</organism>